<dbReference type="PIRSF" id="PIRSF004491">
    <property type="entry name" value="FAD_Synth"/>
    <property type="match status" value="1"/>
</dbReference>
<dbReference type="PANTHER" id="PTHR22749">
    <property type="entry name" value="RIBOFLAVIN KINASE/FMN ADENYLYLTRANSFERASE"/>
    <property type="match status" value="1"/>
</dbReference>
<feature type="domain" description="Riboflavin kinase" evidence="16">
    <location>
        <begin position="183"/>
        <end position="306"/>
    </location>
</feature>
<accession>A0A1Y2K7I8</accession>
<dbReference type="SMART" id="SM00904">
    <property type="entry name" value="Flavokinase"/>
    <property type="match status" value="1"/>
</dbReference>
<dbReference type="GO" id="GO:0005524">
    <property type="term" value="F:ATP binding"/>
    <property type="evidence" value="ECO:0007669"/>
    <property type="project" value="UniProtKB-UniRule"/>
</dbReference>
<keyword evidence="5 15" id="KW-0288">FMN</keyword>
<proteinExistence type="inferred from homology"/>
<dbReference type="PANTHER" id="PTHR22749:SF6">
    <property type="entry name" value="RIBOFLAVIN KINASE"/>
    <property type="match status" value="1"/>
</dbReference>
<comment type="caution">
    <text evidence="17">The sequence shown here is derived from an EMBL/GenBank/DDBJ whole genome shotgun (WGS) entry which is preliminary data.</text>
</comment>
<evidence type="ECO:0000256" key="6">
    <source>
        <dbReference type="ARBA" id="ARBA00022679"/>
    </source>
</evidence>
<comment type="pathway">
    <text evidence="3 15">Cofactor biosynthesis; FMN biosynthesis; FMN from riboflavin (ATP route): step 1/1.</text>
</comment>
<dbReference type="Gene3D" id="2.40.30.30">
    <property type="entry name" value="Riboflavin kinase-like"/>
    <property type="match status" value="1"/>
</dbReference>
<dbReference type="CDD" id="cd02064">
    <property type="entry name" value="FAD_synthetase_N"/>
    <property type="match status" value="1"/>
</dbReference>
<dbReference type="InterPro" id="IPR015865">
    <property type="entry name" value="Riboflavin_kinase_bac/euk"/>
</dbReference>
<dbReference type="Pfam" id="PF01687">
    <property type="entry name" value="Flavokinase"/>
    <property type="match status" value="1"/>
</dbReference>
<dbReference type="GO" id="GO:0009398">
    <property type="term" value="P:FMN biosynthetic process"/>
    <property type="evidence" value="ECO:0007669"/>
    <property type="project" value="UniProtKB-UniRule"/>
</dbReference>
<dbReference type="GO" id="GO:0003919">
    <property type="term" value="F:FMN adenylyltransferase activity"/>
    <property type="evidence" value="ECO:0007669"/>
    <property type="project" value="UniProtKB-UniRule"/>
</dbReference>
<dbReference type="RefSeq" id="WP_085442433.1">
    <property type="nucleotide sequence ID" value="NZ_LVJN01000019.1"/>
</dbReference>
<dbReference type="InterPro" id="IPR015864">
    <property type="entry name" value="FAD_synthase"/>
</dbReference>
<dbReference type="Proteomes" id="UP000194003">
    <property type="component" value="Unassembled WGS sequence"/>
</dbReference>
<dbReference type="EMBL" id="LVJN01000019">
    <property type="protein sequence ID" value="OSM04342.1"/>
    <property type="molecule type" value="Genomic_DNA"/>
</dbReference>
<evidence type="ECO:0000256" key="1">
    <source>
        <dbReference type="ARBA" id="ARBA00002121"/>
    </source>
</evidence>
<keyword evidence="8 15" id="KW-0547">Nucleotide-binding</keyword>
<evidence type="ECO:0000259" key="16">
    <source>
        <dbReference type="SMART" id="SM00904"/>
    </source>
</evidence>
<dbReference type="NCBIfam" id="NF004163">
    <property type="entry name" value="PRK05627.1-6"/>
    <property type="match status" value="1"/>
</dbReference>
<evidence type="ECO:0000313" key="17">
    <source>
        <dbReference type="EMBL" id="OSM04342.1"/>
    </source>
</evidence>
<evidence type="ECO:0000256" key="7">
    <source>
        <dbReference type="ARBA" id="ARBA00022695"/>
    </source>
</evidence>
<dbReference type="Pfam" id="PF06574">
    <property type="entry name" value="FAD_syn"/>
    <property type="match status" value="1"/>
</dbReference>
<dbReference type="EC" id="2.7.1.26" evidence="15"/>
<dbReference type="InterPro" id="IPR023468">
    <property type="entry name" value="Riboflavin_kinase"/>
</dbReference>
<dbReference type="STRING" id="1434232.MAIT1_04234"/>
<evidence type="ECO:0000313" key="18">
    <source>
        <dbReference type="Proteomes" id="UP000194003"/>
    </source>
</evidence>
<evidence type="ECO:0000256" key="2">
    <source>
        <dbReference type="ARBA" id="ARBA00004726"/>
    </source>
</evidence>
<dbReference type="InterPro" id="IPR023465">
    <property type="entry name" value="Riboflavin_kinase_dom_sf"/>
</dbReference>
<dbReference type="GO" id="GO:0006747">
    <property type="term" value="P:FAD biosynthetic process"/>
    <property type="evidence" value="ECO:0007669"/>
    <property type="project" value="UniProtKB-UniRule"/>
</dbReference>
<organism evidence="17 18">
    <name type="scientific">Magnetofaba australis IT-1</name>
    <dbReference type="NCBI Taxonomy" id="1434232"/>
    <lineage>
        <taxon>Bacteria</taxon>
        <taxon>Pseudomonadati</taxon>
        <taxon>Pseudomonadota</taxon>
        <taxon>Magnetococcia</taxon>
        <taxon>Magnetococcales</taxon>
        <taxon>Magnetococcaceae</taxon>
        <taxon>Magnetofaba</taxon>
    </lineage>
</organism>
<evidence type="ECO:0000256" key="15">
    <source>
        <dbReference type="PIRNR" id="PIRNR004491"/>
    </source>
</evidence>
<evidence type="ECO:0000256" key="9">
    <source>
        <dbReference type="ARBA" id="ARBA00022777"/>
    </source>
</evidence>
<evidence type="ECO:0000256" key="13">
    <source>
        <dbReference type="ARBA" id="ARBA00047880"/>
    </source>
</evidence>
<comment type="catalytic activity">
    <reaction evidence="13 15">
        <text>riboflavin + ATP = FMN + ADP + H(+)</text>
        <dbReference type="Rhea" id="RHEA:14357"/>
        <dbReference type="ChEBI" id="CHEBI:15378"/>
        <dbReference type="ChEBI" id="CHEBI:30616"/>
        <dbReference type="ChEBI" id="CHEBI:57986"/>
        <dbReference type="ChEBI" id="CHEBI:58210"/>
        <dbReference type="ChEBI" id="CHEBI:456216"/>
        <dbReference type="EC" id="2.7.1.26"/>
    </reaction>
</comment>
<keyword evidence="18" id="KW-1185">Reference proteome</keyword>
<dbReference type="UniPathway" id="UPA00276">
    <property type="reaction ID" value="UER00406"/>
</dbReference>
<evidence type="ECO:0000256" key="4">
    <source>
        <dbReference type="ARBA" id="ARBA00022630"/>
    </source>
</evidence>
<dbReference type="UniPathway" id="UPA00277">
    <property type="reaction ID" value="UER00407"/>
</dbReference>
<gene>
    <name evidence="17" type="ORF">MAIT1_04234</name>
</gene>
<keyword evidence="12" id="KW-0511">Multifunctional enzyme</keyword>
<dbReference type="NCBIfam" id="NF004159">
    <property type="entry name" value="PRK05627.1-2"/>
    <property type="match status" value="1"/>
</dbReference>
<dbReference type="OrthoDB" id="9803667at2"/>
<dbReference type="SUPFAM" id="SSF52374">
    <property type="entry name" value="Nucleotidylyl transferase"/>
    <property type="match status" value="1"/>
</dbReference>
<evidence type="ECO:0000256" key="12">
    <source>
        <dbReference type="ARBA" id="ARBA00023268"/>
    </source>
</evidence>
<dbReference type="InterPro" id="IPR014729">
    <property type="entry name" value="Rossmann-like_a/b/a_fold"/>
</dbReference>
<comment type="similarity">
    <text evidence="15">Belongs to the ribF family.</text>
</comment>
<keyword evidence="6 15" id="KW-0808">Transferase</keyword>
<reference evidence="17 18" key="1">
    <citation type="journal article" date="2016" name="BMC Genomics">
        <title>Combined genomic and structural analyses of a cultured magnetotactic bacterium reveals its niche adaptation to a dynamic environment.</title>
        <authorList>
            <person name="Araujo A.C."/>
            <person name="Morillo V."/>
            <person name="Cypriano J."/>
            <person name="Teixeira L.C."/>
            <person name="Leao P."/>
            <person name="Lyra S."/>
            <person name="Almeida L.G."/>
            <person name="Bazylinski D.A."/>
            <person name="Vasconcellos A.T."/>
            <person name="Abreu F."/>
            <person name="Lins U."/>
        </authorList>
    </citation>
    <scope>NUCLEOTIDE SEQUENCE [LARGE SCALE GENOMIC DNA]</scope>
    <source>
        <strain evidence="17 18">IT-1</strain>
    </source>
</reference>
<comment type="function">
    <text evidence="1">Catalyzes the phosphorylation of riboflavin to FMN followed by the adenylation of FMN to FAD.</text>
</comment>
<evidence type="ECO:0000256" key="5">
    <source>
        <dbReference type="ARBA" id="ARBA00022643"/>
    </source>
</evidence>
<dbReference type="GO" id="GO:0009231">
    <property type="term" value="P:riboflavin biosynthetic process"/>
    <property type="evidence" value="ECO:0007669"/>
    <property type="project" value="InterPro"/>
</dbReference>
<sequence length="316" mass="35043">MYIIRGLHNLPPRYRGAAVTIGNFDGVHRGHQSLFRHLRELAEPHDAPVMALTFEPHPRSVLTPDNPPPRITALRGKARWLDAYGLDAVMIMHFSRDLMKHDPEAFVREILVQGLGVKEVLVGRGFRFGARGAGGIAELQSLGAKYGFAAHDQELLDDDGAPVSSTRIRDAVIARDFVRAANLLGRPFEVEARVCGGQKRGRALGFPTANLNLHGLLHPPPGVYVVEGRIRGRWWPAVANVGRNPTFGDEGLHLEAHMLTECGDLYGRSLRVRFRKHLRDEVRFPNVEALKAQIAQDVATARKFFNMDDATRAALA</sequence>
<keyword evidence="10 15" id="KW-0274">FAD</keyword>
<dbReference type="AlphaFoldDB" id="A0A1Y2K7I8"/>
<keyword evidence="4 15" id="KW-0285">Flavoprotein</keyword>
<keyword evidence="11 15" id="KW-0067">ATP-binding</keyword>
<dbReference type="NCBIfam" id="NF004160">
    <property type="entry name" value="PRK05627.1-3"/>
    <property type="match status" value="1"/>
</dbReference>
<dbReference type="GO" id="GO:0008531">
    <property type="term" value="F:riboflavin kinase activity"/>
    <property type="evidence" value="ECO:0007669"/>
    <property type="project" value="UniProtKB-UniRule"/>
</dbReference>
<protein>
    <recommendedName>
        <fullName evidence="15">Riboflavin biosynthesis protein</fullName>
    </recommendedName>
    <domain>
        <recommendedName>
            <fullName evidence="15">Riboflavin kinase</fullName>
            <ecNumber evidence="15">2.7.1.26</ecNumber>
        </recommendedName>
        <alternativeName>
            <fullName evidence="15">Flavokinase</fullName>
        </alternativeName>
    </domain>
    <domain>
        <recommendedName>
            <fullName evidence="15">FMN adenylyltransferase</fullName>
            <ecNumber evidence="15">2.7.7.2</ecNumber>
        </recommendedName>
        <alternativeName>
            <fullName evidence="15">FAD pyrophosphorylase</fullName>
        </alternativeName>
        <alternativeName>
            <fullName evidence="15">FAD synthase</fullName>
        </alternativeName>
    </domain>
</protein>
<evidence type="ECO:0000256" key="10">
    <source>
        <dbReference type="ARBA" id="ARBA00022827"/>
    </source>
</evidence>
<dbReference type="NCBIfam" id="TIGR00083">
    <property type="entry name" value="ribF"/>
    <property type="match status" value="1"/>
</dbReference>
<name>A0A1Y2K7I8_9PROT</name>
<keyword evidence="9 15" id="KW-0418">Kinase</keyword>
<comment type="pathway">
    <text evidence="2 15">Cofactor biosynthesis; FAD biosynthesis; FAD from FMN: step 1/1.</text>
</comment>
<evidence type="ECO:0000256" key="11">
    <source>
        <dbReference type="ARBA" id="ARBA00022840"/>
    </source>
</evidence>
<evidence type="ECO:0000256" key="8">
    <source>
        <dbReference type="ARBA" id="ARBA00022741"/>
    </source>
</evidence>
<evidence type="ECO:0000256" key="14">
    <source>
        <dbReference type="ARBA" id="ARBA00049494"/>
    </source>
</evidence>
<comment type="catalytic activity">
    <reaction evidence="14 15">
        <text>FMN + ATP + H(+) = FAD + diphosphate</text>
        <dbReference type="Rhea" id="RHEA:17237"/>
        <dbReference type="ChEBI" id="CHEBI:15378"/>
        <dbReference type="ChEBI" id="CHEBI:30616"/>
        <dbReference type="ChEBI" id="CHEBI:33019"/>
        <dbReference type="ChEBI" id="CHEBI:57692"/>
        <dbReference type="ChEBI" id="CHEBI:58210"/>
        <dbReference type="EC" id="2.7.7.2"/>
    </reaction>
</comment>
<dbReference type="Gene3D" id="3.40.50.620">
    <property type="entry name" value="HUPs"/>
    <property type="match status" value="1"/>
</dbReference>
<dbReference type="FunFam" id="3.40.50.620:FF:000021">
    <property type="entry name" value="Riboflavin biosynthesis protein"/>
    <property type="match status" value="1"/>
</dbReference>
<dbReference type="InterPro" id="IPR002606">
    <property type="entry name" value="Riboflavin_kinase_bac"/>
</dbReference>
<evidence type="ECO:0000256" key="3">
    <source>
        <dbReference type="ARBA" id="ARBA00005201"/>
    </source>
</evidence>
<keyword evidence="7 15" id="KW-0548">Nucleotidyltransferase</keyword>
<dbReference type="EC" id="2.7.7.2" evidence="15"/>
<dbReference type="SUPFAM" id="SSF82114">
    <property type="entry name" value="Riboflavin kinase-like"/>
    <property type="match status" value="1"/>
</dbReference>